<dbReference type="SUPFAM" id="SSF53383">
    <property type="entry name" value="PLP-dependent transferases"/>
    <property type="match status" value="1"/>
</dbReference>
<evidence type="ECO:0000259" key="5">
    <source>
        <dbReference type="Pfam" id="PF00155"/>
    </source>
</evidence>
<dbReference type="InterPro" id="IPR015422">
    <property type="entry name" value="PyrdxlP-dep_Trfase_small"/>
</dbReference>
<dbReference type="EC" id="2.6.1.57" evidence="6"/>
<accession>A0A5E4LTD2</accession>
<gene>
    <name evidence="6" type="ORF">LFW2832_00766</name>
</gene>
<dbReference type="InterPro" id="IPR015424">
    <property type="entry name" value="PyrdxlP-dep_Trfase"/>
</dbReference>
<dbReference type="InterPro" id="IPR004839">
    <property type="entry name" value="Aminotransferase_I/II_large"/>
</dbReference>
<proteinExistence type="predicted"/>
<evidence type="ECO:0000256" key="1">
    <source>
        <dbReference type="ARBA" id="ARBA00001933"/>
    </source>
</evidence>
<dbReference type="Proteomes" id="UP000789941">
    <property type="component" value="Unassembled WGS sequence"/>
</dbReference>
<dbReference type="PANTHER" id="PTHR43488:SF2">
    <property type="entry name" value="GLUTAMATE-PYRUVATE AMINOTRANSFERASE ALAA"/>
    <property type="match status" value="1"/>
</dbReference>
<dbReference type="Gene3D" id="3.90.1150.10">
    <property type="entry name" value="Aspartate Aminotransferase, domain 1"/>
    <property type="match status" value="1"/>
</dbReference>
<evidence type="ECO:0000256" key="4">
    <source>
        <dbReference type="ARBA" id="ARBA00022898"/>
    </source>
</evidence>
<dbReference type="CDD" id="cd00609">
    <property type="entry name" value="AAT_like"/>
    <property type="match status" value="1"/>
</dbReference>
<dbReference type="AlphaFoldDB" id="A0A5E4LTD2"/>
<evidence type="ECO:0000313" key="6">
    <source>
        <dbReference type="EMBL" id="VVC04147.1"/>
    </source>
</evidence>
<dbReference type="InterPro" id="IPR015421">
    <property type="entry name" value="PyrdxlP-dep_Trfase_major"/>
</dbReference>
<feature type="domain" description="Aminotransferase class I/classII large" evidence="5">
    <location>
        <begin position="31"/>
        <end position="377"/>
    </location>
</feature>
<dbReference type="EMBL" id="CABMJJ010000009">
    <property type="protein sequence ID" value="VVC04147.1"/>
    <property type="molecule type" value="Genomic_DNA"/>
</dbReference>
<evidence type="ECO:0000313" key="7">
    <source>
        <dbReference type="Proteomes" id="UP000789941"/>
    </source>
</evidence>
<dbReference type="Gene3D" id="3.40.640.10">
    <property type="entry name" value="Type I PLP-dependent aspartate aminotransferase-like (Major domain)"/>
    <property type="match status" value="1"/>
</dbReference>
<dbReference type="GO" id="GO:0008483">
    <property type="term" value="F:transaminase activity"/>
    <property type="evidence" value="ECO:0007669"/>
    <property type="project" value="UniProtKB-KW"/>
</dbReference>
<evidence type="ECO:0000256" key="3">
    <source>
        <dbReference type="ARBA" id="ARBA00022679"/>
    </source>
</evidence>
<dbReference type="InterPro" id="IPR051926">
    <property type="entry name" value="Ala_Aminotransferase"/>
</dbReference>
<comment type="cofactor">
    <cofactor evidence="1">
        <name>pyridoxal 5'-phosphate</name>
        <dbReference type="ChEBI" id="CHEBI:597326"/>
    </cofactor>
</comment>
<sequence length="385" mass="43260">MIQPSVRSELVSYPIRDIVQEAKRLEKQGTKMIYLNIGDPAPFGFRPPQHILDAAAEALKQNYSGYAPSEGDPELRSTIANYEKVAPEDVFVTSGLSEGIDFLFQALVDPGRNILLPVPTYPLYLTKQRLSYGTIEFYDCDSNFEPDVDNLRKSITKYTRALLVINPNNPTGSVYSRKTLEAIVDIAGEHNLPIISDDAYEKLVFDGEYTNLRTIHKDVPLVSGNSISKNYIYPGARVGYIAFHGEQWSVMKDALQRLCNQRLSVNWEMQRAYMAALKGPHDHIAKFNADLKKRRDILAKRVKEIPGLSLAAPKGAFYAFIKVDGPWKNDAEFVRGLLKEGVVTVPGSGFLPTDKGKYFRVVFLGSPEQINEAMDRVARYMKNSK</sequence>
<evidence type="ECO:0000256" key="2">
    <source>
        <dbReference type="ARBA" id="ARBA00022576"/>
    </source>
</evidence>
<reference evidence="6 7" key="1">
    <citation type="submission" date="2019-08" db="EMBL/GenBank/DDBJ databases">
        <authorList>
            <person name="Vazquez-Campos X."/>
        </authorList>
    </citation>
    <scope>NUCLEOTIDE SEQUENCE [LARGE SCALE GENOMIC DNA]</scope>
    <source>
        <strain evidence="6">LFW-283_2</strain>
    </source>
</reference>
<name>A0A5E4LTD2_9ARCH</name>
<dbReference type="GO" id="GO:0030170">
    <property type="term" value="F:pyridoxal phosphate binding"/>
    <property type="evidence" value="ECO:0007669"/>
    <property type="project" value="InterPro"/>
</dbReference>
<organism evidence="6 7">
    <name type="scientific">Candidatus Bilamarchaeum dharawalense</name>
    <dbReference type="NCBI Taxonomy" id="2885759"/>
    <lineage>
        <taxon>Archaea</taxon>
        <taxon>Candidatus Micrarchaeota</taxon>
        <taxon>Candidatus Micrarchaeia</taxon>
        <taxon>Candidatus Anstonellales</taxon>
        <taxon>Candidatus Bilamarchaeaceae</taxon>
        <taxon>Candidatus Bilamarchaeum</taxon>
    </lineage>
</organism>
<protein>
    <submittedName>
        <fullName evidence="6">Aromatic-amino-acid aminotransferase 2</fullName>
        <ecNumber evidence="6">2.6.1.57</ecNumber>
    </submittedName>
</protein>
<keyword evidence="2 6" id="KW-0032">Aminotransferase</keyword>
<dbReference type="PANTHER" id="PTHR43488">
    <property type="entry name" value="GLUTAMATE-PYRUVATE AMINOTRANSFERASE ALAA"/>
    <property type="match status" value="1"/>
</dbReference>
<keyword evidence="4" id="KW-0663">Pyridoxal phosphate</keyword>
<keyword evidence="3 6" id="KW-0808">Transferase</keyword>
<dbReference type="Pfam" id="PF00155">
    <property type="entry name" value="Aminotran_1_2"/>
    <property type="match status" value="1"/>
</dbReference>
<comment type="caution">
    <text evidence="6">The sequence shown here is derived from an EMBL/GenBank/DDBJ whole genome shotgun (WGS) entry which is preliminary data.</text>
</comment>